<proteinExistence type="predicted"/>
<sequence length="161" mass="19181">MSKHRHSKDKLYITYSEHMQEREGKKKIRQLLLLDYPLIIVHYLLNHLRILYAHLKVIKYKRNPINGQSLRTNDLIQLKFNKNDKGQYHDPICFKVFIDHTKLVTTKVSGNVYTSDTIEELNRKPKFWKDLISGETFTYKDIIVLQDPKNIESRTIKNLIS</sequence>
<feature type="transmembrane region" description="Helical" evidence="1">
    <location>
        <begin position="31"/>
        <end position="52"/>
    </location>
</feature>
<accession>A0A8S1WV56</accession>
<keyword evidence="1" id="KW-0472">Membrane</keyword>
<protein>
    <submittedName>
        <fullName evidence="2">Uncharacterized protein</fullName>
    </submittedName>
</protein>
<gene>
    <name evidence="2" type="ORF">PPENT_87.1.T1050136</name>
</gene>
<reference evidence="2" key="1">
    <citation type="submission" date="2021-01" db="EMBL/GenBank/DDBJ databases">
        <authorList>
            <consortium name="Genoscope - CEA"/>
            <person name="William W."/>
        </authorList>
    </citation>
    <scope>NUCLEOTIDE SEQUENCE</scope>
</reference>
<dbReference type="EMBL" id="CAJJDO010000105">
    <property type="protein sequence ID" value="CAD8193974.1"/>
    <property type="molecule type" value="Genomic_DNA"/>
</dbReference>
<keyword evidence="1" id="KW-0812">Transmembrane</keyword>
<keyword evidence="3" id="KW-1185">Reference proteome</keyword>
<dbReference type="Proteomes" id="UP000689195">
    <property type="component" value="Unassembled WGS sequence"/>
</dbReference>
<organism evidence="2 3">
    <name type="scientific">Paramecium pentaurelia</name>
    <dbReference type="NCBI Taxonomy" id="43138"/>
    <lineage>
        <taxon>Eukaryota</taxon>
        <taxon>Sar</taxon>
        <taxon>Alveolata</taxon>
        <taxon>Ciliophora</taxon>
        <taxon>Intramacronucleata</taxon>
        <taxon>Oligohymenophorea</taxon>
        <taxon>Peniculida</taxon>
        <taxon>Parameciidae</taxon>
        <taxon>Paramecium</taxon>
    </lineage>
</organism>
<keyword evidence="1" id="KW-1133">Transmembrane helix</keyword>
<evidence type="ECO:0000256" key="1">
    <source>
        <dbReference type="SAM" id="Phobius"/>
    </source>
</evidence>
<evidence type="ECO:0000313" key="2">
    <source>
        <dbReference type="EMBL" id="CAD8193974.1"/>
    </source>
</evidence>
<dbReference type="OrthoDB" id="271386at2759"/>
<dbReference type="AlphaFoldDB" id="A0A8S1WV56"/>
<comment type="caution">
    <text evidence="2">The sequence shown here is derived from an EMBL/GenBank/DDBJ whole genome shotgun (WGS) entry which is preliminary data.</text>
</comment>
<evidence type="ECO:0000313" key="3">
    <source>
        <dbReference type="Proteomes" id="UP000689195"/>
    </source>
</evidence>
<name>A0A8S1WV56_9CILI</name>